<dbReference type="KEGG" id="mpu:MYPU_5470"/>
<dbReference type="PANTHER" id="PTHR43022:SF1">
    <property type="entry name" value="PROTEIN SMF"/>
    <property type="match status" value="1"/>
</dbReference>
<organism evidence="4">
    <name type="scientific">Mycoplasmopsis pulmonis (strain UAB CTIP)</name>
    <name type="common">Mycoplasma pulmonis</name>
    <dbReference type="NCBI Taxonomy" id="272635"/>
    <lineage>
        <taxon>Bacteria</taxon>
        <taxon>Bacillati</taxon>
        <taxon>Mycoplasmatota</taxon>
        <taxon>Mycoplasmoidales</taxon>
        <taxon>Metamycoplasmataceae</taxon>
        <taxon>Mycoplasmopsis</taxon>
    </lineage>
</organism>
<dbReference type="Proteomes" id="UP000000528">
    <property type="component" value="Chromosome"/>
</dbReference>
<evidence type="ECO:0000256" key="1">
    <source>
        <dbReference type="ARBA" id="ARBA00006525"/>
    </source>
</evidence>
<dbReference type="EMBL" id="AL445565">
    <property type="protein sequence ID" value="CAC13720.1"/>
    <property type="molecule type" value="Genomic_DNA"/>
</dbReference>
<dbReference type="PIR" id="C90580">
    <property type="entry name" value="C90580"/>
</dbReference>
<reference evidence="3 4" key="1">
    <citation type="journal article" date="2001" name="Nucleic Acids Res.">
        <title>The complete genome sequence of the murine respiratory pathogen Mycoplasma pulmonis.</title>
        <authorList>
            <person name="Chambaud I."/>
            <person name="Heilig R."/>
            <person name="Ferris S."/>
            <person name="Barbe V."/>
            <person name="Samson D."/>
            <person name="Galisson F."/>
            <person name="Moszer I."/>
            <person name="Dybvig K."/>
            <person name="Wroblewski H."/>
            <person name="Viari A."/>
            <person name="Rocha E.P.C."/>
            <person name="Blanchard A."/>
        </authorList>
    </citation>
    <scope>NUCLEOTIDE SEQUENCE [LARGE SCALE GENOMIC DNA]</scope>
    <source>
        <strain evidence="3 4">UAB CTIP</strain>
    </source>
</reference>
<comment type="similarity">
    <text evidence="1">Belongs to the DprA/Smf family.</text>
</comment>
<dbReference type="Gene3D" id="3.40.50.450">
    <property type="match status" value="1"/>
</dbReference>
<dbReference type="HOGENOM" id="CLU_029601_3_4_14"/>
<dbReference type="eggNOG" id="COG0758">
    <property type="taxonomic scope" value="Bacteria"/>
</dbReference>
<dbReference type="InterPro" id="IPR057666">
    <property type="entry name" value="DrpA_SLOG"/>
</dbReference>
<dbReference type="PANTHER" id="PTHR43022">
    <property type="entry name" value="PROTEIN SMF"/>
    <property type="match status" value="1"/>
</dbReference>
<dbReference type="Pfam" id="PF02481">
    <property type="entry name" value="DNA_processg_A"/>
    <property type="match status" value="1"/>
</dbReference>
<sequence length="244" mass="28460">MNEVLLYFSFINKGNTKKIFESLKKHEQIDPVELKKYKSMLEENSIKYITILSSKYPEEFKYLNNPPFILFYKGNLDLLKNTKIALSGDVVSQKNLDLLDDFVENMKNETLVTLNFPGFDDEVVKKFIQKDLKVIFLAANGLDNPYFSQKEFDFEKNLLISIYPPEVGVKKERLQSRSEILASLAKYLVFFEFKKNSKSLHLVNFFLEMGKMIYCYPTDNFNEFGNNDLIKEGAKLITHYSDLA</sequence>
<dbReference type="BioCyc" id="MPUL272635:G1GT6-555-MONOMER"/>
<protein>
    <submittedName>
        <fullName evidence="3">DNA PROCESSING PROTEIN SMF</fullName>
    </submittedName>
</protein>
<evidence type="ECO:0000259" key="2">
    <source>
        <dbReference type="Pfam" id="PF02481"/>
    </source>
</evidence>
<dbReference type="GO" id="GO:0009294">
    <property type="term" value="P:DNA-mediated transformation"/>
    <property type="evidence" value="ECO:0007669"/>
    <property type="project" value="InterPro"/>
</dbReference>
<evidence type="ECO:0000313" key="3">
    <source>
        <dbReference type="EMBL" id="CAC13720.1"/>
    </source>
</evidence>
<keyword evidence="4" id="KW-1185">Reference proteome</keyword>
<gene>
    <name evidence="3" type="ordered locus">MYPU_5470</name>
</gene>
<dbReference type="RefSeq" id="WP_010925348.1">
    <property type="nucleotide sequence ID" value="NC_002771.1"/>
</dbReference>
<accession>Q98Q22</accession>
<feature type="domain" description="Smf/DprA SLOG" evidence="2">
    <location>
        <begin position="47"/>
        <end position="243"/>
    </location>
</feature>
<name>Q98Q22_MYCPU</name>
<dbReference type="AlphaFoldDB" id="Q98Q22"/>
<dbReference type="STRING" id="272635.gene:17577149"/>
<evidence type="ECO:0000313" key="4">
    <source>
        <dbReference type="Proteomes" id="UP000000528"/>
    </source>
</evidence>
<proteinExistence type="inferred from homology"/>
<dbReference type="InterPro" id="IPR003488">
    <property type="entry name" value="DprA"/>
</dbReference>